<keyword evidence="3" id="KW-0156">Chromatin regulator</keyword>
<dbReference type="STRING" id="78915.A0A4P9XVB5"/>
<evidence type="ECO:0000256" key="7">
    <source>
        <dbReference type="SAM" id="MobiDB-lite"/>
    </source>
</evidence>
<feature type="region of interest" description="Disordered" evidence="7">
    <location>
        <begin position="1"/>
        <end position="21"/>
    </location>
</feature>
<protein>
    <submittedName>
        <fullName evidence="8">Chromatin modification-related protein EAF7-domain-containing protein</fullName>
    </submittedName>
</protein>
<evidence type="ECO:0000256" key="5">
    <source>
        <dbReference type="ARBA" id="ARBA00023163"/>
    </source>
</evidence>
<dbReference type="Proteomes" id="UP000271241">
    <property type="component" value="Unassembled WGS sequence"/>
</dbReference>
<feature type="compositionally biased region" description="Low complexity" evidence="7">
    <location>
        <begin position="250"/>
        <end position="262"/>
    </location>
</feature>
<dbReference type="GO" id="GO:0005634">
    <property type="term" value="C:nucleus"/>
    <property type="evidence" value="ECO:0007669"/>
    <property type="project" value="UniProtKB-SubCell"/>
</dbReference>
<dbReference type="EMBL" id="KZ992479">
    <property type="protein sequence ID" value="RKP09952.1"/>
    <property type="molecule type" value="Genomic_DNA"/>
</dbReference>
<dbReference type="GO" id="GO:0006325">
    <property type="term" value="P:chromatin organization"/>
    <property type="evidence" value="ECO:0007669"/>
    <property type="project" value="UniProtKB-KW"/>
</dbReference>
<dbReference type="GO" id="GO:0006357">
    <property type="term" value="P:regulation of transcription by RNA polymerase II"/>
    <property type="evidence" value="ECO:0007669"/>
    <property type="project" value="TreeGrafter"/>
</dbReference>
<feature type="region of interest" description="Disordered" evidence="7">
    <location>
        <begin position="142"/>
        <end position="275"/>
    </location>
</feature>
<proteinExistence type="inferred from homology"/>
<feature type="compositionally biased region" description="Acidic residues" evidence="7">
    <location>
        <begin position="164"/>
        <end position="176"/>
    </location>
</feature>
<accession>A0A4P9XVB5</accession>
<reference evidence="9" key="1">
    <citation type="journal article" date="2018" name="Nat. Microbiol.">
        <title>Leveraging single-cell genomics to expand the fungal tree of life.</title>
        <authorList>
            <person name="Ahrendt S.R."/>
            <person name="Quandt C.A."/>
            <person name="Ciobanu D."/>
            <person name="Clum A."/>
            <person name="Salamov A."/>
            <person name="Andreopoulos B."/>
            <person name="Cheng J.F."/>
            <person name="Woyke T."/>
            <person name="Pelin A."/>
            <person name="Henrissat B."/>
            <person name="Reynolds N.K."/>
            <person name="Benny G.L."/>
            <person name="Smith M.E."/>
            <person name="James T.Y."/>
            <person name="Grigoriev I.V."/>
        </authorList>
    </citation>
    <scope>NUCLEOTIDE SEQUENCE [LARGE SCALE GENOMIC DNA]</scope>
    <source>
        <strain evidence="9">RSA 1356</strain>
    </source>
</reference>
<dbReference type="GO" id="GO:0035267">
    <property type="term" value="C:NuA4 histone acetyltransferase complex"/>
    <property type="evidence" value="ECO:0007669"/>
    <property type="project" value="TreeGrafter"/>
</dbReference>
<dbReference type="InterPro" id="IPR012423">
    <property type="entry name" value="Eaf7/MRGBP"/>
</dbReference>
<keyword evidence="9" id="KW-1185">Reference proteome</keyword>
<comment type="similarity">
    <text evidence="2">Belongs to the EAF7 family.</text>
</comment>
<sequence>MDAHDVEPLSAEISPTTSELPVSATTSVFSEPADAVWTPTMEAVLFRAVTRYKPVGMHKHFRMLAVLREFNRRSKVRRTAAEIWAHLTTMYDLDMLDEMEEDGEQVELGWRDADGDQTIQREFRLPAHEFEDLVPELRKLLRDTDDPEEDSDLMAGAPLPMEDREADGDEMVDEADTTSMLGLEEEEHREAEEAEAAEEAEKVEEEEEEEERDVGDEGDDDLTEPGTPTATSGRKRSRRATMDAQPPRTPTTARGAPSSGNRGRARSSTRAGRKR</sequence>
<keyword evidence="4" id="KW-0805">Transcription regulation</keyword>
<comment type="subcellular location">
    <subcellularLocation>
        <location evidence="1">Nucleus</location>
    </subcellularLocation>
</comment>
<evidence type="ECO:0000256" key="3">
    <source>
        <dbReference type="ARBA" id="ARBA00022853"/>
    </source>
</evidence>
<evidence type="ECO:0000256" key="4">
    <source>
        <dbReference type="ARBA" id="ARBA00023015"/>
    </source>
</evidence>
<dbReference type="AlphaFoldDB" id="A0A4P9XVB5"/>
<dbReference type="Pfam" id="PF07904">
    <property type="entry name" value="Eaf7"/>
    <property type="match status" value="1"/>
</dbReference>
<name>A0A4P9XVB5_9FUNG</name>
<evidence type="ECO:0000313" key="8">
    <source>
        <dbReference type="EMBL" id="RKP09952.1"/>
    </source>
</evidence>
<dbReference type="OrthoDB" id="5595141at2759"/>
<keyword evidence="5" id="KW-0804">Transcription</keyword>
<evidence type="ECO:0000313" key="9">
    <source>
        <dbReference type="Proteomes" id="UP000271241"/>
    </source>
</evidence>
<feature type="compositionally biased region" description="Acidic residues" evidence="7">
    <location>
        <begin position="192"/>
        <end position="223"/>
    </location>
</feature>
<gene>
    <name evidence="8" type="ORF">THASP1DRAFT_28274</name>
</gene>
<evidence type="ECO:0000256" key="1">
    <source>
        <dbReference type="ARBA" id="ARBA00004123"/>
    </source>
</evidence>
<evidence type="ECO:0000256" key="6">
    <source>
        <dbReference type="ARBA" id="ARBA00023242"/>
    </source>
</evidence>
<keyword evidence="6" id="KW-0539">Nucleus</keyword>
<dbReference type="PANTHER" id="PTHR13581">
    <property type="entry name" value="MRG-BINDING PROTEIN"/>
    <property type="match status" value="1"/>
</dbReference>
<feature type="compositionally biased region" description="Basic residues" evidence="7">
    <location>
        <begin position="263"/>
        <end position="275"/>
    </location>
</feature>
<dbReference type="PANTHER" id="PTHR13581:SF5">
    <property type="entry name" value="MRG_MORF4L-BINDING PROTEIN"/>
    <property type="match status" value="1"/>
</dbReference>
<organism evidence="8 9">
    <name type="scientific">Thamnocephalis sphaerospora</name>
    <dbReference type="NCBI Taxonomy" id="78915"/>
    <lineage>
        <taxon>Eukaryota</taxon>
        <taxon>Fungi</taxon>
        <taxon>Fungi incertae sedis</taxon>
        <taxon>Zoopagomycota</taxon>
        <taxon>Zoopagomycotina</taxon>
        <taxon>Zoopagomycetes</taxon>
        <taxon>Zoopagales</taxon>
        <taxon>Sigmoideomycetaceae</taxon>
        <taxon>Thamnocephalis</taxon>
    </lineage>
</organism>
<evidence type="ECO:0000256" key="2">
    <source>
        <dbReference type="ARBA" id="ARBA00007117"/>
    </source>
</evidence>